<dbReference type="Pfam" id="PF19974">
    <property type="entry name" value="TCAD9"/>
    <property type="match status" value="1"/>
</dbReference>
<organism evidence="2 3">
    <name type="scientific">Coleofasciculus chthonoplastes PCC 7420</name>
    <dbReference type="NCBI Taxonomy" id="118168"/>
    <lineage>
        <taxon>Bacteria</taxon>
        <taxon>Bacillati</taxon>
        <taxon>Cyanobacteriota</taxon>
        <taxon>Cyanophyceae</taxon>
        <taxon>Coleofasciculales</taxon>
        <taxon>Coleofasciculaceae</taxon>
        <taxon>Coleofasciculus</taxon>
    </lineage>
</organism>
<dbReference type="Gene3D" id="3.90.1200.10">
    <property type="match status" value="1"/>
</dbReference>
<keyword evidence="3" id="KW-1185">Reference proteome</keyword>
<name>B4VVE6_9CYAN</name>
<dbReference type="RefSeq" id="WP_006102404.1">
    <property type="nucleotide sequence ID" value="NZ_DS989854.1"/>
</dbReference>
<dbReference type="AlphaFoldDB" id="B4VVE6"/>
<evidence type="ECO:0000313" key="2">
    <source>
        <dbReference type="EMBL" id="EDX74099.1"/>
    </source>
</evidence>
<dbReference type="HOGENOM" id="CLU_331968_0_0_3"/>
<sequence>MNQLSPEDLKKHLKIIVGGIKPILYVFDDYNNYVTCENTIWKPKSNVLGKGIGEYYCPQSEDYASSDNQLQEILQGFCLDLNSLSIFCHVKAPPLWIPNTMPSYELIGATLPFAELDGDRAQIAAFLVDFEWKPTLLDYSQGSDQNWTEMGYRAIHLLTQRYPEIPSFLYTGIQNLDLLERGLSSGASWCFYKQKTHHIQPPEPGSFSLENLNYISLERHLAETAKTRYSSYQEVPFPNQFHVEPNTPAGAHLFQQLDLAKPIDRCSRGQALQKLIAELFPTGDQVQPVKVLTSGKSGAQATFFVKPKNQATRFLKIASWLSIQKEYLAYQQIIQPLLNSYTATIIRKPLFSEGNGDQVLIGALMYSLAGFPEDYQKLRSLDSLFQQYLHQPEGGDILMAKIEATLETVLKNLFYCGASESPLQTEQRPLWSWLGEVLPPLSGVLIPLKSVSSEQLDNPQYKMPSYSLSEYNDKVAWILASFELSRQLEHVCSPNCSAWDNQFPKKVLLSGWFLSELECQGDEFTEGSITLTHPNLGLRMRLRGKSQDIKERFSTPWIRPGMAVDVLACLDEKSREVEKIKRKIAQSIWSEMSLKSLSEDETLNHLLNTFSEVSGKQLANPFDWLGNRPLLPYHYTIAGHSGSIHGDLNLQNILFAGEKEQVGWLIDFERSQKQGMVAFDLAKLEVQIWNHHLTPCLTQLATTLESPDTSKPQICYHLLDLALKATDFEDYSAELFQTQLKLNDLLLSASDLLLIPIANTIKLIACIRGFAMKQCQLTPIELSWARAVYCLNSAKYPNLSSWYCILAFLASAWHLDAVHPELNCEYYSFDRIKQCPKASTHKQQIDGFLVKLERHHESLNYR</sequence>
<proteinExistence type="predicted"/>
<accession>B4VVE6</accession>
<feature type="domain" description="Ternary complex associated" evidence="1">
    <location>
        <begin position="284"/>
        <end position="799"/>
    </location>
</feature>
<evidence type="ECO:0000313" key="3">
    <source>
        <dbReference type="Proteomes" id="UP000003835"/>
    </source>
</evidence>
<dbReference type="OrthoDB" id="9806482at2"/>
<dbReference type="InterPro" id="IPR011009">
    <property type="entry name" value="Kinase-like_dom_sf"/>
</dbReference>
<dbReference type="Proteomes" id="UP000003835">
    <property type="component" value="Unassembled WGS sequence"/>
</dbReference>
<evidence type="ECO:0000259" key="1">
    <source>
        <dbReference type="Pfam" id="PF19974"/>
    </source>
</evidence>
<protein>
    <recommendedName>
        <fullName evidence="1">Ternary complex associated domain-containing protein</fullName>
    </recommendedName>
</protein>
<gene>
    <name evidence="2" type="ORF">MC7420_4084</name>
</gene>
<dbReference type="STRING" id="118168.MC7420_4084"/>
<reference evidence="2 3" key="1">
    <citation type="submission" date="2008-07" db="EMBL/GenBank/DDBJ databases">
        <authorList>
            <person name="Tandeau de Marsac N."/>
            <person name="Ferriera S."/>
            <person name="Johnson J."/>
            <person name="Kravitz S."/>
            <person name="Beeson K."/>
            <person name="Sutton G."/>
            <person name="Rogers Y.-H."/>
            <person name="Friedman R."/>
            <person name="Frazier M."/>
            <person name="Venter J.C."/>
        </authorList>
    </citation>
    <scope>NUCLEOTIDE SEQUENCE [LARGE SCALE GENOMIC DNA]</scope>
    <source>
        <strain evidence="2 3">PCC 7420</strain>
    </source>
</reference>
<dbReference type="InterPro" id="IPR045544">
    <property type="entry name" value="TCAD9"/>
</dbReference>
<dbReference type="SUPFAM" id="SSF56112">
    <property type="entry name" value="Protein kinase-like (PK-like)"/>
    <property type="match status" value="1"/>
</dbReference>
<dbReference type="EMBL" id="DS989854">
    <property type="protein sequence ID" value="EDX74099.1"/>
    <property type="molecule type" value="Genomic_DNA"/>
</dbReference>
<dbReference type="eggNOG" id="COG2334">
    <property type="taxonomic scope" value="Bacteria"/>
</dbReference>